<dbReference type="Proteomes" id="UP000182690">
    <property type="component" value="Unassembled WGS sequence"/>
</dbReference>
<evidence type="ECO:0000256" key="2">
    <source>
        <dbReference type="SAM" id="Phobius"/>
    </source>
</evidence>
<feature type="region of interest" description="Disordered" evidence="1">
    <location>
        <begin position="126"/>
        <end position="168"/>
    </location>
</feature>
<evidence type="ECO:0000259" key="3">
    <source>
        <dbReference type="SMART" id="SM00278"/>
    </source>
</evidence>
<accession>A0A1H1A5B0</accession>
<dbReference type="PANTHER" id="PTHR21180">
    <property type="entry name" value="ENDONUCLEASE/EXONUCLEASE/PHOSPHATASE FAMILY DOMAIN-CONTAINING PROTEIN 1"/>
    <property type="match status" value="1"/>
</dbReference>
<feature type="domain" description="Helix-hairpin-helix DNA-binding motif class 1" evidence="3">
    <location>
        <begin position="312"/>
        <end position="331"/>
    </location>
</feature>
<dbReference type="InterPro" id="IPR010994">
    <property type="entry name" value="RuvA_2-like"/>
</dbReference>
<dbReference type="AlphaFoldDB" id="A0A1H1A5B0"/>
<protein>
    <submittedName>
        <fullName evidence="4">Competence protein ComEA</fullName>
    </submittedName>
</protein>
<sequence length="334" mass="32305">MRKHEAPESAAAGAVSPAGEETRAGVESRAGEGDGATRTRPILTSESVLSSGHWRTSDPPGGRGAPSLEWAPRTGIGEWLRRGIAAPAMAGLLVFAVAVAIAIGITLARGHGVDAAAAADPASAAGSAVEPGADADAAGETAATGAGATGGGASAAADQSGAGSGDTGALDSTVQVHVVGEVRAPGVVELEAGARVADAIKAAGGATEAAVLDAVNLARTATDGEQVVVPDAALAETWRADPSLAANGEHAENRSGAASAGGAAGAGAGAGGKVALNAATVDELDTLPRIGPALAQRIIDWRDANGGFTSVDQLLDVPGIGAKTLDGLRELVTP</sequence>
<dbReference type="Pfam" id="PF10531">
    <property type="entry name" value="SLBB"/>
    <property type="match status" value="1"/>
</dbReference>
<feature type="region of interest" description="Disordered" evidence="1">
    <location>
        <begin position="1"/>
        <end position="70"/>
    </location>
</feature>
<feature type="compositionally biased region" description="Polar residues" evidence="1">
    <location>
        <begin position="42"/>
        <end position="54"/>
    </location>
</feature>
<keyword evidence="2" id="KW-0812">Transmembrane</keyword>
<dbReference type="PANTHER" id="PTHR21180:SF32">
    <property type="entry name" value="ENDONUCLEASE_EXONUCLEASE_PHOSPHATASE FAMILY DOMAIN-CONTAINING PROTEIN 1"/>
    <property type="match status" value="1"/>
</dbReference>
<dbReference type="SUPFAM" id="SSF47781">
    <property type="entry name" value="RuvA domain 2-like"/>
    <property type="match status" value="1"/>
</dbReference>
<dbReference type="InterPro" id="IPR051675">
    <property type="entry name" value="Endo/Exo/Phosphatase_dom_1"/>
</dbReference>
<dbReference type="InterPro" id="IPR019554">
    <property type="entry name" value="Soluble_ligand-bd"/>
</dbReference>
<reference evidence="4 5" key="1">
    <citation type="submission" date="2016-10" db="EMBL/GenBank/DDBJ databases">
        <authorList>
            <person name="de Groot N.N."/>
        </authorList>
    </citation>
    <scope>NUCLEOTIDE SEQUENCE [LARGE SCALE GENOMIC DNA]</scope>
    <source>
        <strain evidence="4 5">DSM 22788</strain>
    </source>
</reference>
<name>A0A1H1A5B0_9MICO</name>
<dbReference type="SMART" id="SM00278">
    <property type="entry name" value="HhH1"/>
    <property type="match status" value="2"/>
</dbReference>
<dbReference type="GO" id="GO:0015628">
    <property type="term" value="P:protein secretion by the type II secretion system"/>
    <property type="evidence" value="ECO:0007669"/>
    <property type="project" value="TreeGrafter"/>
</dbReference>
<feature type="compositionally biased region" description="Low complexity" evidence="1">
    <location>
        <begin position="126"/>
        <end position="146"/>
    </location>
</feature>
<dbReference type="RefSeq" id="WP_010156918.1">
    <property type="nucleotide sequence ID" value="NZ_FNKB01000001.1"/>
</dbReference>
<feature type="transmembrane region" description="Helical" evidence="2">
    <location>
        <begin position="83"/>
        <end position="105"/>
    </location>
</feature>
<keyword evidence="2" id="KW-1133">Transmembrane helix</keyword>
<dbReference type="EMBL" id="FNKB01000001">
    <property type="protein sequence ID" value="SDQ34790.1"/>
    <property type="molecule type" value="Genomic_DNA"/>
</dbReference>
<dbReference type="Gene3D" id="1.10.150.320">
    <property type="entry name" value="Photosystem II 12 kDa extrinsic protein"/>
    <property type="match status" value="1"/>
</dbReference>
<feature type="domain" description="Helix-hairpin-helix DNA-binding motif class 1" evidence="3">
    <location>
        <begin position="282"/>
        <end position="301"/>
    </location>
</feature>
<dbReference type="GO" id="GO:0003677">
    <property type="term" value="F:DNA binding"/>
    <property type="evidence" value="ECO:0007669"/>
    <property type="project" value="InterPro"/>
</dbReference>
<dbReference type="GO" id="GO:0015627">
    <property type="term" value="C:type II protein secretion system complex"/>
    <property type="evidence" value="ECO:0007669"/>
    <property type="project" value="TreeGrafter"/>
</dbReference>
<evidence type="ECO:0000313" key="5">
    <source>
        <dbReference type="Proteomes" id="UP000182690"/>
    </source>
</evidence>
<dbReference type="Pfam" id="PF12836">
    <property type="entry name" value="HHH_3"/>
    <property type="match status" value="1"/>
</dbReference>
<dbReference type="Gene3D" id="3.10.560.10">
    <property type="entry name" value="Outer membrane lipoprotein wza domain like"/>
    <property type="match status" value="1"/>
</dbReference>
<dbReference type="STRING" id="1079994.SAMN04488565_2346"/>
<dbReference type="InterPro" id="IPR003583">
    <property type="entry name" value="Hlx-hairpin-Hlx_DNA-bd_motif"/>
</dbReference>
<gene>
    <name evidence="4" type="ORF">SAMN04488565_2346</name>
</gene>
<proteinExistence type="predicted"/>
<evidence type="ECO:0000256" key="1">
    <source>
        <dbReference type="SAM" id="MobiDB-lite"/>
    </source>
</evidence>
<organism evidence="4 5">
    <name type="scientific">Leucobacter chromiiresistens</name>
    <dbReference type="NCBI Taxonomy" id="1079994"/>
    <lineage>
        <taxon>Bacteria</taxon>
        <taxon>Bacillati</taxon>
        <taxon>Actinomycetota</taxon>
        <taxon>Actinomycetes</taxon>
        <taxon>Micrococcales</taxon>
        <taxon>Microbacteriaceae</taxon>
        <taxon>Leucobacter</taxon>
    </lineage>
</organism>
<feature type="compositionally biased region" description="Basic and acidic residues" evidence="1">
    <location>
        <begin position="20"/>
        <end position="37"/>
    </location>
</feature>
<evidence type="ECO:0000313" key="4">
    <source>
        <dbReference type="EMBL" id="SDQ34790.1"/>
    </source>
</evidence>
<dbReference type="eggNOG" id="COG1555">
    <property type="taxonomic scope" value="Bacteria"/>
</dbReference>
<dbReference type="GO" id="GO:0006281">
    <property type="term" value="P:DNA repair"/>
    <property type="evidence" value="ECO:0007669"/>
    <property type="project" value="InterPro"/>
</dbReference>
<keyword evidence="2" id="KW-0472">Membrane</keyword>